<accession>A0A9N9FIP7</accession>
<evidence type="ECO:0000313" key="2">
    <source>
        <dbReference type="Proteomes" id="UP000789570"/>
    </source>
</evidence>
<dbReference type="EMBL" id="CAJVPQ010001225">
    <property type="protein sequence ID" value="CAG8539300.1"/>
    <property type="molecule type" value="Genomic_DNA"/>
</dbReference>
<dbReference type="AlphaFoldDB" id="A0A9N9FIP7"/>
<sequence>VDVVSQIGLLRSSIGVGGGVSVGVDGGGISVGIGGGGISLNTNCSSSDNSLNACLSKDS</sequence>
<name>A0A9N9FIP7_9GLOM</name>
<keyword evidence="2" id="KW-1185">Reference proteome</keyword>
<evidence type="ECO:0000313" key="1">
    <source>
        <dbReference type="EMBL" id="CAG8539300.1"/>
    </source>
</evidence>
<gene>
    <name evidence="1" type="ORF">FCALED_LOCUS5559</name>
</gene>
<organism evidence="1 2">
    <name type="scientific">Funneliformis caledonium</name>
    <dbReference type="NCBI Taxonomy" id="1117310"/>
    <lineage>
        <taxon>Eukaryota</taxon>
        <taxon>Fungi</taxon>
        <taxon>Fungi incertae sedis</taxon>
        <taxon>Mucoromycota</taxon>
        <taxon>Glomeromycotina</taxon>
        <taxon>Glomeromycetes</taxon>
        <taxon>Glomerales</taxon>
        <taxon>Glomeraceae</taxon>
        <taxon>Funneliformis</taxon>
    </lineage>
</organism>
<proteinExistence type="predicted"/>
<reference evidence="1" key="1">
    <citation type="submission" date="2021-06" db="EMBL/GenBank/DDBJ databases">
        <authorList>
            <person name="Kallberg Y."/>
            <person name="Tangrot J."/>
            <person name="Rosling A."/>
        </authorList>
    </citation>
    <scope>NUCLEOTIDE SEQUENCE</scope>
    <source>
        <strain evidence="1">UK204</strain>
    </source>
</reference>
<dbReference type="Proteomes" id="UP000789570">
    <property type="component" value="Unassembled WGS sequence"/>
</dbReference>
<protein>
    <submittedName>
        <fullName evidence="1">15450_t:CDS:1</fullName>
    </submittedName>
</protein>
<feature type="non-terminal residue" evidence="1">
    <location>
        <position position="1"/>
    </location>
</feature>
<comment type="caution">
    <text evidence="1">The sequence shown here is derived from an EMBL/GenBank/DDBJ whole genome shotgun (WGS) entry which is preliminary data.</text>
</comment>